<gene>
    <name evidence="2" type="ordered locus">Gmet_0968</name>
</gene>
<reference evidence="2 3" key="1">
    <citation type="submission" date="2005-10" db="EMBL/GenBank/DDBJ databases">
        <title>Complete sequence of Geobacter metallireducens GS-15.</title>
        <authorList>
            <consortium name="US DOE Joint Genome Institute"/>
            <person name="Copeland A."/>
            <person name="Lucas S."/>
            <person name="Lapidus A."/>
            <person name="Barry K."/>
            <person name="Detter J.C."/>
            <person name="Glavina T."/>
            <person name="Hammon N."/>
            <person name="Israni S."/>
            <person name="Pitluck S."/>
            <person name="Di Bartolo G."/>
            <person name="Chain P."/>
            <person name="Schmutz J."/>
            <person name="Larimer F."/>
            <person name="Land M."/>
            <person name="Kyrpides N."/>
            <person name="Ivanova N."/>
            <person name="Richardson P."/>
        </authorList>
    </citation>
    <scope>NUCLEOTIDE SEQUENCE [LARGE SCALE GENOMIC DNA]</scope>
    <source>
        <strain evidence="3">ATCC 53774 / DSM 7210 / GS-15</strain>
    </source>
</reference>
<evidence type="ECO:0000256" key="1">
    <source>
        <dbReference type="SAM" id="SignalP"/>
    </source>
</evidence>
<keyword evidence="1" id="KW-0732">Signal</keyword>
<evidence type="ECO:0000313" key="3">
    <source>
        <dbReference type="Proteomes" id="UP000007073"/>
    </source>
</evidence>
<evidence type="ECO:0000313" key="2">
    <source>
        <dbReference type="EMBL" id="ABB31210.1"/>
    </source>
</evidence>
<accession>Q39X14</accession>
<reference evidence="2 3" key="2">
    <citation type="journal article" date="2009" name="BMC Microbiol.">
        <title>The genome sequence of Geobacter metallireducens: features of metabolism, physiology and regulation common and dissimilar to Geobacter sulfurreducens.</title>
        <authorList>
            <person name="Aklujkar M."/>
            <person name="Krushkal J."/>
            <person name="DiBartolo G."/>
            <person name="Lapidus A."/>
            <person name="Land M.L."/>
            <person name="Lovley D.R."/>
        </authorList>
    </citation>
    <scope>NUCLEOTIDE SEQUENCE [LARGE SCALE GENOMIC DNA]</scope>
    <source>
        <strain evidence="3">ATCC 53774 / DSM 7210 / GS-15</strain>
    </source>
</reference>
<dbReference type="EMBL" id="CP000148">
    <property type="protein sequence ID" value="ABB31210.1"/>
    <property type="molecule type" value="Genomic_DNA"/>
</dbReference>
<name>Q39X14_GEOMG</name>
<dbReference type="KEGG" id="gme:Gmet_0968"/>
<keyword evidence="3" id="KW-1185">Reference proteome</keyword>
<feature type="signal peptide" evidence="1">
    <location>
        <begin position="1"/>
        <end position="20"/>
    </location>
</feature>
<proteinExistence type="predicted"/>
<protein>
    <submittedName>
        <fullName evidence="2">Uncharacterized protein</fullName>
    </submittedName>
</protein>
<dbReference type="Proteomes" id="UP000007073">
    <property type="component" value="Chromosome"/>
</dbReference>
<sequence>MRYLMVVAASLVFCVNLAVAGQDVHRGLPTLSSLGVNFTDLMTPEAHEGVVMEVRGAGSFILREKLYIICQESDVDGTPANQAKFSLKKGDTVKATVYRLPNKTYFVSELEIK</sequence>
<dbReference type="AlphaFoldDB" id="Q39X14"/>
<dbReference type="STRING" id="269799.Gmet_0968"/>
<dbReference type="HOGENOM" id="CLU_2129856_0_0_7"/>
<feature type="chain" id="PRO_5004223399" evidence="1">
    <location>
        <begin position="21"/>
        <end position="113"/>
    </location>
</feature>
<dbReference type="RefSeq" id="WP_004514362.1">
    <property type="nucleotide sequence ID" value="NC_007517.1"/>
</dbReference>
<organism evidence="2 3">
    <name type="scientific">Geobacter metallireducens (strain ATCC 53774 / DSM 7210 / GS-15)</name>
    <dbReference type="NCBI Taxonomy" id="269799"/>
    <lineage>
        <taxon>Bacteria</taxon>
        <taxon>Pseudomonadati</taxon>
        <taxon>Thermodesulfobacteriota</taxon>
        <taxon>Desulfuromonadia</taxon>
        <taxon>Geobacterales</taxon>
        <taxon>Geobacteraceae</taxon>
        <taxon>Geobacter</taxon>
    </lineage>
</organism>